<evidence type="ECO:0000313" key="2">
    <source>
        <dbReference type="EMBL" id="KAF0481167.1"/>
    </source>
</evidence>
<comment type="caution">
    <text evidence="2">The sequence shown here is derived from an EMBL/GenBank/DDBJ whole genome shotgun (WGS) entry which is preliminary data.</text>
</comment>
<evidence type="ECO:0000313" key="3">
    <source>
        <dbReference type="Proteomes" id="UP000439903"/>
    </source>
</evidence>
<protein>
    <submittedName>
        <fullName evidence="2">Uncharacterized protein</fullName>
    </submittedName>
</protein>
<accession>A0A8H4EGS8</accession>
<dbReference type="EMBL" id="WTPW01000772">
    <property type="protein sequence ID" value="KAF0481167.1"/>
    <property type="molecule type" value="Genomic_DNA"/>
</dbReference>
<reference evidence="2 3" key="1">
    <citation type="journal article" date="2019" name="Environ. Microbiol.">
        <title>At the nexus of three kingdoms: the genome of the mycorrhizal fungus Gigaspora margarita provides insights into plant, endobacterial and fungal interactions.</title>
        <authorList>
            <person name="Venice F."/>
            <person name="Ghignone S."/>
            <person name="Salvioli di Fossalunga A."/>
            <person name="Amselem J."/>
            <person name="Novero M."/>
            <person name="Xianan X."/>
            <person name="Sedzielewska Toro K."/>
            <person name="Morin E."/>
            <person name="Lipzen A."/>
            <person name="Grigoriev I.V."/>
            <person name="Henrissat B."/>
            <person name="Martin F.M."/>
            <person name="Bonfante P."/>
        </authorList>
    </citation>
    <scope>NUCLEOTIDE SEQUENCE [LARGE SCALE GENOMIC DNA]</scope>
    <source>
        <strain evidence="2 3">BEG34</strain>
    </source>
</reference>
<organism evidence="2 3">
    <name type="scientific">Gigaspora margarita</name>
    <dbReference type="NCBI Taxonomy" id="4874"/>
    <lineage>
        <taxon>Eukaryota</taxon>
        <taxon>Fungi</taxon>
        <taxon>Fungi incertae sedis</taxon>
        <taxon>Mucoromycota</taxon>
        <taxon>Glomeromycotina</taxon>
        <taxon>Glomeromycetes</taxon>
        <taxon>Diversisporales</taxon>
        <taxon>Gigasporaceae</taxon>
        <taxon>Gigaspora</taxon>
    </lineage>
</organism>
<gene>
    <name evidence="2" type="ORF">F8M41_023613</name>
</gene>
<feature type="coiled-coil region" evidence="1">
    <location>
        <begin position="55"/>
        <end position="110"/>
    </location>
</feature>
<dbReference type="OrthoDB" id="2443326at2759"/>
<evidence type="ECO:0000256" key="1">
    <source>
        <dbReference type="SAM" id="Coils"/>
    </source>
</evidence>
<keyword evidence="3" id="KW-1185">Reference proteome</keyword>
<keyword evidence="1" id="KW-0175">Coiled coil</keyword>
<proteinExistence type="predicted"/>
<dbReference type="Gene3D" id="1.20.5.340">
    <property type="match status" value="1"/>
</dbReference>
<dbReference type="Proteomes" id="UP000439903">
    <property type="component" value="Unassembled WGS sequence"/>
</dbReference>
<sequence length="263" mass="30970">MTRESLLQKAECQLSSNDIVKAALTYLKATEGLLSCQRQRNEISKEDYQFRTEEIKYFRNTIESLITEVKNLKDEINKLKNENQGLQDEINKFRNENQGLHEAMNNLSQNFSSIHLNENKDTIDAGLSKIVEIIEIKADPSMIIDKKSTFDILIIPEILAEITNNLSPGDINIFRFITRFIFLEKDIEMFVKELKQIKDDNLAYRWLQEKENIVNQFQKNVLKKRHTLINDSNMEMMLNRNRFYIPSEYHLCDNLNSIHSNYI</sequence>
<dbReference type="AlphaFoldDB" id="A0A8H4EGS8"/>
<name>A0A8H4EGS8_GIGMA</name>